<dbReference type="PIRSF" id="PIRSF037434">
    <property type="entry name" value="STHK_ChrS"/>
    <property type="match status" value="1"/>
</dbReference>
<feature type="coiled-coil region" evidence="16">
    <location>
        <begin position="175"/>
        <end position="202"/>
    </location>
</feature>
<dbReference type="PROSITE" id="PS50109">
    <property type="entry name" value="HIS_KIN"/>
    <property type="match status" value="1"/>
</dbReference>
<comment type="caution">
    <text evidence="19">The sequence shown here is derived from an EMBL/GenBank/DDBJ whole genome shotgun (WGS) entry which is preliminary data.</text>
</comment>
<evidence type="ECO:0000256" key="13">
    <source>
        <dbReference type="ARBA" id="ARBA00023014"/>
    </source>
</evidence>
<reference evidence="20" key="1">
    <citation type="journal article" date="2019" name="Int. J. Syst. Evol. Microbiol.">
        <title>The Global Catalogue of Microorganisms (GCM) 10K type strain sequencing project: providing services to taxonomists for standard genome sequencing and annotation.</title>
        <authorList>
            <consortium name="The Broad Institute Genomics Platform"/>
            <consortium name="The Broad Institute Genome Sequencing Center for Infectious Disease"/>
            <person name="Wu L."/>
            <person name="Ma J."/>
        </authorList>
    </citation>
    <scope>NUCLEOTIDE SEQUENCE [LARGE SCALE GENOMIC DNA]</scope>
    <source>
        <strain evidence="20">JCM 32206</strain>
    </source>
</reference>
<keyword evidence="12" id="KW-0902">Two-component regulatory system</keyword>
<keyword evidence="13" id="KW-0411">Iron-sulfur</keyword>
<dbReference type="CDD" id="cd16917">
    <property type="entry name" value="HATPase_UhpB-NarQ-NarX-like"/>
    <property type="match status" value="1"/>
</dbReference>
<sequence>MTDDRGPVSVLRVMTLGAHGLFVLLLAVGVARSVADDPNPVPALVLAALVLGWYLAGIWFARRSARTGSAGYGKVWLAVLIAGWLGLAVLSGNYVWVAFPLFFLCFHLLSTAAALVSTVAITAVVVGATLWHGASNAVASIVGPIFGAAAAAGMALVYQQLVRDAQQRRRLYDELADSHHELLSAQDELATLQREAGAVAERARLARDIHDTLAQGFSSILLLARAGQRDPDPVGVLTRIADTAQDNLVEARRVVGALTPSALEEASLASALGRLVEQLREHLGVAAELVVDGDTAALPMEYDVALLRVAQSALANVRLHSRAEHVRVTLSYAPDEVRLDVVDDGVGFDPDAAAASASFGLRAMRDRLDSLGGALVVESAPGDGTALAATLPVPS</sequence>
<dbReference type="InterPro" id="IPR017205">
    <property type="entry name" value="Sig_transdc_His_kinase_ChrS"/>
</dbReference>
<dbReference type="InterPro" id="IPR050482">
    <property type="entry name" value="Sensor_HK_TwoCompSys"/>
</dbReference>
<keyword evidence="17" id="KW-1133">Transmembrane helix</keyword>
<accession>A0ABP8NUW0</accession>
<dbReference type="EMBL" id="BAABFB010000007">
    <property type="protein sequence ID" value="GAA4471443.1"/>
    <property type="molecule type" value="Genomic_DNA"/>
</dbReference>
<evidence type="ECO:0000256" key="14">
    <source>
        <dbReference type="ARBA" id="ARBA00024827"/>
    </source>
</evidence>
<keyword evidence="7" id="KW-0963">Cytoplasm</keyword>
<evidence type="ECO:0000256" key="4">
    <source>
        <dbReference type="ARBA" id="ARBA00012438"/>
    </source>
</evidence>
<evidence type="ECO:0000256" key="16">
    <source>
        <dbReference type="SAM" id="Coils"/>
    </source>
</evidence>
<dbReference type="EC" id="2.7.13.3" evidence="4"/>
<protein>
    <recommendedName>
        <fullName evidence="5">Oxygen sensor histidine kinase NreB</fullName>
        <ecNumber evidence="4">2.7.13.3</ecNumber>
    </recommendedName>
    <alternativeName>
        <fullName evidence="15">Nitrogen regulation protein B</fullName>
    </alternativeName>
</protein>
<feature type="transmembrane region" description="Helical" evidence="17">
    <location>
        <begin position="138"/>
        <end position="158"/>
    </location>
</feature>
<dbReference type="InterPro" id="IPR005467">
    <property type="entry name" value="His_kinase_dom"/>
</dbReference>
<evidence type="ECO:0000256" key="2">
    <source>
        <dbReference type="ARBA" id="ARBA00001966"/>
    </source>
</evidence>
<dbReference type="Gene3D" id="3.30.565.10">
    <property type="entry name" value="Histidine kinase-like ATPase, C-terminal domain"/>
    <property type="match status" value="1"/>
</dbReference>
<evidence type="ECO:0000256" key="5">
    <source>
        <dbReference type="ARBA" id="ARBA00017322"/>
    </source>
</evidence>
<comment type="catalytic activity">
    <reaction evidence="1">
        <text>ATP + protein L-histidine = ADP + protein N-phospho-L-histidine.</text>
        <dbReference type="EC" id="2.7.13.3"/>
    </reaction>
</comment>
<evidence type="ECO:0000256" key="10">
    <source>
        <dbReference type="ARBA" id="ARBA00022777"/>
    </source>
</evidence>
<comment type="function">
    <text evidence="14">Member of the two-component regulatory system NreB/NreC involved in the control of dissimilatory nitrate/nitrite reduction in response to oxygen. NreB functions as a direct oxygen sensor histidine kinase which is autophosphorylated, in the absence of oxygen, probably at the conserved histidine residue, and transfers its phosphate group probably to a conserved aspartate residue of NreC. NreB/NreC activates the expression of the nitrate (narGHJI) and nitrite (nir) reductase operons, as well as the putative nitrate transporter gene narT.</text>
</comment>
<evidence type="ECO:0000259" key="18">
    <source>
        <dbReference type="PROSITE" id="PS50109"/>
    </source>
</evidence>
<keyword evidence="16" id="KW-0175">Coiled coil</keyword>
<keyword evidence="17" id="KW-0472">Membrane</keyword>
<evidence type="ECO:0000256" key="12">
    <source>
        <dbReference type="ARBA" id="ARBA00023012"/>
    </source>
</evidence>
<keyword evidence="8" id="KW-0808">Transferase</keyword>
<name>A0ABP8NUW0_9NOCA</name>
<keyword evidence="17" id="KW-0812">Transmembrane</keyword>
<dbReference type="Pfam" id="PF02518">
    <property type="entry name" value="HATPase_c"/>
    <property type="match status" value="1"/>
</dbReference>
<dbReference type="PANTHER" id="PTHR24421:SF62">
    <property type="entry name" value="SENSORY TRANSDUCTION HISTIDINE KINASE"/>
    <property type="match status" value="1"/>
</dbReference>
<dbReference type="Proteomes" id="UP001501183">
    <property type="component" value="Unassembled WGS sequence"/>
</dbReference>
<keyword evidence="6" id="KW-0004">4Fe-4S</keyword>
<evidence type="ECO:0000256" key="6">
    <source>
        <dbReference type="ARBA" id="ARBA00022485"/>
    </source>
</evidence>
<feature type="transmembrane region" description="Helical" evidence="17">
    <location>
        <begin position="73"/>
        <end position="95"/>
    </location>
</feature>
<keyword evidence="9" id="KW-0479">Metal-binding</keyword>
<feature type="transmembrane region" description="Helical" evidence="17">
    <location>
        <begin position="101"/>
        <end position="126"/>
    </location>
</feature>
<dbReference type="InterPro" id="IPR036890">
    <property type="entry name" value="HATPase_C_sf"/>
</dbReference>
<organism evidence="19 20">
    <name type="scientific">Rhodococcus olei</name>
    <dbReference type="NCBI Taxonomy" id="2161675"/>
    <lineage>
        <taxon>Bacteria</taxon>
        <taxon>Bacillati</taxon>
        <taxon>Actinomycetota</taxon>
        <taxon>Actinomycetes</taxon>
        <taxon>Mycobacteriales</taxon>
        <taxon>Nocardiaceae</taxon>
        <taxon>Rhodococcus</taxon>
    </lineage>
</organism>
<dbReference type="InterPro" id="IPR003594">
    <property type="entry name" value="HATPase_dom"/>
</dbReference>
<dbReference type="PRINTS" id="PR00344">
    <property type="entry name" value="BCTRLSENSOR"/>
</dbReference>
<dbReference type="PANTHER" id="PTHR24421">
    <property type="entry name" value="NITRATE/NITRITE SENSOR PROTEIN NARX-RELATED"/>
    <property type="match status" value="1"/>
</dbReference>
<evidence type="ECO:0000313" key="19">
    <source>
        <dbReference type="EMBL" id="GAA4471443.1"/>
    </source>
</evidence>
<dbReference type="SUPFAM" id="SSF55874">
    <property type="entry name" value="ATPase domain of HSP90 chaperone/DNA topoisomerase II/histidine kinase"/>
    <property type="match status" value="1"/>
</dbReference>
<comment type="cofactor">
    <cofactor evidence="2">
        <name>[4Fe-4S] cluster</name>
        <dbReference type="ChEBI" id="CHEBI:49883"/>
    </cofactor>
</comment>
<evidence type="ECO:0000256" key="11">
    <source>
        <dbReference type="ARBA" id="ARBA00023004"/>
    </source>
</evidence>
<dbReference type="Pfam" id="PF07730">
    <property type="entry name" value="HisKA_3"/>
    <property type="match status" value="1"/>
</dbReference>
<keyword evidence="10 19" id="KW-0418">Kinase</keyword>
<feature type="transmembrane region" description="Helical" evidence="17">
    <location>
        <begin position="41"/>
        <end position="61"/>
    </location>
</feature>
<keyword evidence="11" id="KW-0408">Iron</keyword>
<evidence type="ECO:0000256" key="1">
    <source>
        <dbReference type="ARBA" id="ARBA00000085"/>
    </source>
</evidence>
<comment type="subcellular location">
    <subcellularLocation>
        <location evidence="3">Cytoplasm</location>
    </subcellularLocation>
</comment>
<dbReference type="GO" id="GO:0016301">
    <property type="term" value="F:kinase activity"/>
    <property type="evidence" value="ECO:0007669"/>
    <property type="project" value="UniProtKB-KW"/>
</dbReference>
<dbReference type="InterPro" id="IPR011712">
    <property type="entry name" value="Sig_transdc_His_kin_sub3_dim/P"/>
</dbReference>
<evidence type="ECO:0000256" key="8">
    <source>
        <dbReference type="ARBA" id="ARBA00022679"/>
    </source>
</evidence>
<feature type="domain" description="Histidine kinase" evidence="18">
    <location>
        <begin position="204"/>
        <end position="395"/>
    </location>
</feature>
<gene>
    <name evidence="19" type="ORF">GCM10023094_02170</name>
</gene>
<evidence type="ECO:0000256" key="17">
    <source>
        <dbReference type="SAM" id="Phobius"/>
    </source>
</evidence>
<keyword evidence="20" id="KW-1185">Reference proteome</keyword>
<proteinExistence type="predicted"/>
<evidence type="ECO:0000256" key="15">
    <source>
        <dbReference type="ARBA" id="ARBA00030800"/>
    </source>
</evidence>
<dbReference type="Gene3D" id="1.20.5.1930">
    <property type="match status" value="1"/>
</dbReference>
<evidence type="ECO:0000256" key="9">
    <source>
        <dbReference type="ARBA" id="ARBA00022723"/>
    </source>
</evidence>
<evidence type="ECO:0000256" key="3">
    <source>
        <dbReference type="ARBA" id="ARBA00004496"/>
    </source>
</evidence>
<evidence type="ECO:0000313" key="20">
    <source>
        <dbReference type="Proteomes" id="UP001501183"/>
    </source>
</evidence>
<dbReference type="InterPro" id="IPR004358">
    <property type="entry name" value="Sig_transdc_His_kin-like_C"/>
</dbReference>
<evidence type="ECO:0000256" key="7">
    <source>
        <dbReference type="ARBA" id="ARBA00022490"/>
    </source>
</evidence>